<dbReference type="PANTHER" id="PTHR42709:SF11">
    <property type="entry name" value="DEDA FAMILY PROTEIN"/>
    <property type="match status" value="1"/>
</dbReference>
<dbReference type="PANTHER" id="PTHR42709">
    <property type="entry name" value="ALKALINE PHOSPHATASE LIKE PROTEIN"/>
    <property type="match status" value="1"/>
</dbReference>
<evidence type="ECO:0000256" key="1">
    <source>
        <dbReference type="SAM" id="Phobius"/>
    </source>
</evidence>
<sequence>MPMVMAQPDKAWRLATITTVASVVGGLAGFFIGVWFIEAIIPLLHDFGYWDAYTRAQAWFTEWGFWAVLVAGFSPIPYKVFTIAAGAMSMALAPFALASLVGRASRFFLVAALLYWGGERFEATMRRYVDIIGWVVVVLLIAAYFFLRH</sequence>
<dbReference type="AlphaFoldDB" id="X1AY25"/>
<protein>
    <recommendedName>
        <fullName evidence="2">VTT domain-containing protein</fullName>
    </recommendedName>
</protein>
<dbReference type="EMBL" id="BART01001945">
    <property type="protein sequence ID" value="GAG74077.1"/>
    <property type="molecule type" value="Genomic_DNA"/>
</dbReference>
<reference evidence="3" key="1">
    <citation type="journal article" date="2014" name="Front. Microbiol.">
        <title>High frequency of phylogenetically diverse reductive dehalogenase-homologous genes in deep subseafloor sedimentary metagenomes.</title>
        <authorList>
            <person name="Kawai M."/>
            <person name="Futagami T."/>
            <person name="Toyoda A."/>
            <person name="Takaki Y."/>
            <person name="Nishi S."/>
            <person name="Hori S."/>
            <person name="Arai W."/>
            <person name="Tsubouchi T."/>
            <person name="Morono Y."/>
            <person name="Uchiyama I."/>
            <person name="Ito T."/>
            <person name="Fujiyama A."/>
            <person name="Inagaki F."/>
            <person name="Takami H."/>
        </authorList>
    </citation>
    <scope>NUCLEOTIDE SEQUENCE</scope>
    <source>
        <strain evidence="3">Expedition CK06-06</strain>
    </source>
</reference>
<proteinExistence type="predicted"/>
<feature type="transmembrane region" description="Helical" evidence="1">
    <location>
        <begin position="128"/>
        <end position="147"/>
    </location>
</feature>
<gene>
    <name evidence="3" type="ORF">S01H4_06349</name>
</gene>
<feature type="transmembrane region" description="Helical" evidence="1">
    <location>
        <begin position="90"/>
        <end position="116"/>
    </location>
</feature>
<dbReference type="InterPro" id="IPR051311">
    <property type="entry name" value="DedA_domain"/>
</dbReference>
<keyword evidence="1" id="KW-0812">Transmembrane</keyword>
<keyword evidence="1" id="KW-0472">Membrane</keyword>
<dbReference type="InterPro" id="IPR032816">
    <property type="entry name" value="VTT_dom"/>
</dbReference>
<keyword evidence="1" id="KW-1133">Transmembrane helix</keyword>
<accession>X1AY25</accession>
<feature type="transmembrane region" description="Helical" evidence="1">
    <location>
        <begin position="57"/>
        <end position="78"/>
    </location>
</feature>
<feature type="domain" description="VTT" evidence="2">
    <location>
        <begin position="12"/>
        <end position="113"/>
    </location>
</feature>
<feature type="transmembrane region" description="Helical" evidence="1">
    <location>
        <begin position="12"/>
        <end position="37"/>
    </location>
</feature>
<comment type="caution">
    <text evidence="3">The sequence shown here is derived from an EMBL/GenBank/DDBJ whole genome shotgun (WGS) entry which is preliminary data.</text>
</comment>
<dbReference type="GO" id="GO:0005886">
    <property type="term" value="C:plasma membrane"/>
    <property type="evidence" value="ECO:0007669"/>
    <property type="project" value="TreeGrafter"/>
</dbReference>
<name>X1AY25_9ZZZZ</name>
<organism evidence="3">
    <name type="scientific">marine sediment metagenome</name>
    <dbReference type="NCBI Taxonomy" id="412755"/>
    <lineage>
        <taxon>unclassified sequences</taxon>
        <taxon>metagenomes</taxon>
        <taxon>ecological metagenomes</taxon>
    </lineage>
</organism>
<evidence type="ECO:0000259" key="2">
    <source>
        <dbReference type="Pfam" id="PF09335"/>
    </source>
</evidence>
<dbReference type="Pfam" id="PF09335">
    <property type="entry name" value="VTT_dom"/>
    <property type="match status" value="1"/>
</dbReference>
<evidence type="ECO:0000313" key="3">
    <source>
        <dbReference type="EMBL" id="GAG74077.1"/>
    </source>
</evidence>